<dbReference type="AlphaFoldDB" id="A0A1V0M6R2"/>
<keyword evidence="1" id="KW-0614">Plasmid</keyword>
<name>A0A1V0M6R2_PSEAI</name>
<dbReference type="EMBL" id="KY494864">
    <property type="protein sequence ID" value="ARD70541.1"/>
    <property type="molecule type" value="Genomic_DNA"/>
</dbReference>
<protein>
    <submittedName>
        <fullName evidence="1">Uncharacterized protein</fullName>
    </submittedName>
</protein>
<reference evidence="1" key="1">
    <citation type="submission" date="2017-01" db="EMBL/GenBank/DDBJ databases">
        <title>Complete nucleotide sequence of an IncP-2 blaVIM-2-harboring megaplasmid from Pseudomonas aeruginosa.</title>
        <authorList>
            <person name="Botelho J."/>
            <person name="Grosso F."/>
            <person name="Mabrouk A."/>
            <person name="Peixe L."/>
        </authorList>
    </citation>
    <scope>NUCLEOTIDE SEQUENCE</scope>
    <source>
        <strain evidence="1">FFUP_PS_37</strain>
        <plasmid evidence="1">pJB37</plasmid>
    </source>
</reference>
<sequence>MVNPMRSIQMNNDFDFDTDTSYLQQDDAFSVNEMLSEWPTTKNAFVKRLANTLGQGANFEALRLQDFMDLVGSTAVARPRETVTYEVHLRDRDTLLVDAAITSIASTNPPISADNAGFFKYALRWFAKERPKIKLSARADGLFWVHLPE</sequence>
<organism evidence="1">
    <name type="scientific">Pseudomonas aeruginosa</name>
    <dbReference type="NCBI Taxonomy" id="287"/>
    <lineage>
        <taxon>Bacteria</taxon>
        <taxon>Pseudomonadati</taxon>
        <taxon>Pseudomonadota</taxon>
        <taxon>Gammaproteobacteria</taxon>
        <taxon>Pseudomonadales</taxon>
        <taxon>Pseudomonadaceae</taxon>
        <taxon>Pseudomonas</taxon>
    </lineage>
</organism>
<evidence type="ECO:0000313" key="1">
    <source>
        <dbReference type="EMBL" id="ARD70541.1"/>
    </source>
</evidence>
<proteinExistence type="predicted"/>
<geneLocation type="plasmid" evidence="1">
    <name>pJB37</name>
</geneLocation>
<accession>A0A1V0M6R2</accession>